<dbReference type="Pfam" id="PF06102">
    <property type="entry name" value="RRP36"/>
    <property type="match status" value="1"/>
</dbReference>
<keyword evidence="3 9" id="KW-0690">Ribosome biogenesis</keyword>
<evidence type="ECO:0000313" key="11">
    <source>
        <dbReference type="EMBL" id="OCB90106.1"/>
    </source>
</evidence>
<evidence type="ECO:0000256" key="5">
    <source>
        <dbReference type="ARBA" id="ARBA00023054"/>
    </source>
</evidence>
<gene>
    <name evidence="11" type="ORF">A7U60_g2665</name>
</gene>
<dbReference type="GO" id="GO:0030686">
    <property type="term" value="C:90S preribosome"/>
    <property type="evidence" value="ECO:0007669"/>
    <property type="project" value="TreeGrafter"/>
</dbReference>
<proteinExistence type="inferred from homology"/>
<feature type="compositionally biased region" description="Basic and acidic residues" evidence="10">
    <location>
        <begin position="170"/>
        <end position="226"/>
    </location>
</feature>
<feature type="region of interest" description="Disordered" evidence="10">
    <location>
        <begin position="170"/>
        <end position="277"/>
    </location>
</feature>
<evidence type="ECO:0000256" key="7">
    <source>
        <dbReference type="ARBA" id="ARBA00023274"/>
    </source>
</evidence>
<dbReference type="InterPro" id="IPR009292">
    <property type="entry name" value="RRP36"/>
</dbReference>
<evidence type="ECO:0000256" key="10">
    <source>
        <dbReference type="SAM" id="MobiDB-lite"/>
    </source>
</evidence>
<feature type="region of interest" description="Disordered" evidence="10">
    <location>
        <begin position="19"/>
        <end position="96"/>
    </location>
</feature>
<dbReference type="PANTHER" id="PTHR21738">
    <property type="entry name" value="RIBOSOMAL RNA PROCESSING PROTEIN 36 HOMOLOG"/>
    <property type="match status" value="1"/>
</dbReference>
<comment type="function">
    <text evidence="8 9">Component of the 90S pre-ribosome involved in the maturation of rRNAs. Required for early cleavages of the pre-RNAs in the 40S ribosomal subunit maturation pathway.</text>
</comment>
<dbReference type="PANTHER" id="PTHR21738:SF0">
    <property type="entry name" value="RIBOSOMAL RNA PROCESSING PROTEIN 36 HOMOLOG"/>
    <property type="match status" value="1"/>
</dbReference>
<organism evidence="11 12">
    <name type="scientific">Sanghuangporus baumii</name>
    <name type="common">Phellinus baumii</name>
    <dbReference type="NCBI Taxonomy" id="108892"/>
    <lineage>
        <taxon>Eukaryota</taxon>
        <taxon>Fungi</taxon>
        <taxon>Dikarya</taxon>
        <taxon>Basidiomycota</taxon>
        <taxon>Agaricomycotina</taxon>
        <taxon>Agaricomycetes</taxon>
        <taxon>Hymenochaetales</taxon>
        <taxon>Hymenochaetaceae</taxon>
        <taxon>Sanghuangporus</taxon>
    </lineage>
</organism>
<evidence type="ECO:0000256" key="4">
    <source>
        <dbReference type="ARBA" id="ARBA00022552"/>
    </source>
</evidence>
<protein>
    <recommendedName>
        <fullName evidence="9">rRNA biogenesis protein RRP36</fullName>
    </recommendedName>
</protein>
<comment type="caution">
    <text evidence="11">The sequence shown here is derived from an EMBL/GenBank/DDBJ whole genome shotgun (WGS) entry which is preliminary data.</text>
</comment>
<keyword evidence="6 9" id="KW-0539">Nucleus</keyword>
<evidence type="ECO:0000256" key="3">
    <source>
        <dbReference type="ARBA" id="ARBA00022517"/>
    </source>
</evidence>
<name>A0A9Q5NAQ0_SANBA</name>
<dbReference type="AlphaFoldDB" id="A0A9Q5NAQ0"/>
<evidence type="ECO:0000256" key="2">
    <source>
        <dbReference type="ARBA" id="ARBA00009418"/>
    </source>
</evidence>
<dbReference type="EMBL" id="LNZH02000141">
    <property type="protein sequence ID" value="OCB90106.1"/>
    <property type="molecule type" value="Genomic_DNA"/>
</dbReference>
<keyword evidence="12" id="KW-1185">Reference proteome</keyword>
<dbReference type="OrthoDB" id="448446at2759"/>
<evidence type="ECO:0000313" key="12">
    <source>
        <dbReference type="Proteomes" id="UP000757232"/>
    </source>
</evidence>
<feature type="compositionally biased region" description="Basic and acidic residues" evidence="10">
    <location>
        <begin position="54"/>
        <end position="68"/>
    </location>
</feature>
<accession>A0A9Q5NAQ0</accession>
<sequence>MRSVRDLVSLYSAIEDAVFNDAVEPREELGRNITDSPQPHSQQSRVSSPDSDEERPIESSPERHESKKPGKRPHKHAPIEMSSKRPVTRRRQVVEVKKVNFRDPRFSSLSNDSAQQSFQKNYSFLAELHKTELETLKENLKRARNMLRSSPRDQREGWEEEVNRLERAYKRAESSVNRDRKDAVERQALEQARKEEKGRRKGGKGEWHMKKSAKKELLLKARHDALAESGGRLAVRKAIEKRQKKINQKEKKRRPSFAGRGQHVDREEPRKRRKVVA</sequence>
<comment type="subunit">
    <text evidence="9">Associates with 90S and pre-40S pre-ribosomal particles.</text>
</comment>
<feature type="compositionally biased region" description="Basic residues" evidence="10">
    <location>
        <begin position="242"/>
        <end position="255"/>
    </location>
</feature>
<dbReference type="GO" id="GO:0005730">
    <property type="term" value="C:nucleolus"/>
    <property type="evidence" value="ECO:0007669"/>
    <property type="project" value="UniProtKB-SubCell"/>
</dbReference>
<reference evidence="11" key="1">
    <citation type="submission" date="2016-06" db="EMBL/GenBank/DDBJ databases">
        <title>Draft Genome sequence of the fungus Inonotus baumii.</title>
        <authorList>
            <person name="Zhu H."/>
            <person name="Lin W."/>
        </authorList>
    </citation>
    <scope>NUCLEOTIDE SEQUENCE</scope>
    <source>
        <strain evidence="11">821</strain>
    </source>
</reference>
<feature type="compositionally biased region" description="Polar residues" evidence="10">
    <location>
        <begin position="33"/>
        <end position="49"/>
    </location>
</feature>
<keyword evidence="7 9" id="KW-0687">Ribonucleoprotein</keyword>
<evidence type="ECO:0000256" key="9">
    <source>
        <dbReference type="RuleBase" id="RU368027"/>
    </source>
</evidence>
<comment type="subcellular location">
    <subcellularLocation>
        <location evidence="1 9">Nucleus</location>
        <location evidence="1 9">Nucleolus</location>
    </subcellularLocation>
</comment>
<evidence type="ECO:0000256" key="6">
    <source>
        <dbReference type="ARBA" id="ARBA00023242"/>
    </source>
</evidence>
<keyword evidence="4 9" id="KW-0698">rRNA processing</keyword>
<comment type="similarity">
    <text evidence="2 9">Belongs to the RRP36 family.</text>
</comment>
<keyword evidence="5" id="KW-0175">Coiled coil</keyword>
<dbReference type="GO" id="GO:0000462">
    <property type="term" value="P:maturation of SSU-rRNA from tricistronic rRNA transcript (SSU-rRNA, 5.8S rRNA, LSU-rRNA)"/>
    <property type="evidence" value="ECO:0007669"/>
    <property type="project" value="TreeGrafter"/>
</dbReference>
<evidence type="ECO:0000256" key="8">
    <source>
        <dbReference type="ARBA" id="ARBA00025053"/>
    </source>
</evidence>
<evidence type="ECO:0000256" key="1">
    <source>
        <dbReference type="ARBA" id="ARBA00004604"/>
    </source>
</evidence>
<dbReference type="Proteomes" id="UP000757232">
    <property type="component" value="Unassembled WGS sequence"/>
</dbReference>